<reference evidence="3" key="2">
    <citation type="submission" date="2021-01" db="EMBL/GenBank/DDBJ databases">
        <authorList>
            <person name="Mieszkin S."/>
            <person name="Pouder E."/>
            <person name="Alain K."/>
        </authorList>
    </citation>
    <scope>NUCLEOTIDE SEQUENCE</scope>
    <source>
        <strain evidence="3">HW T2.11</strain>
    </source>
</reference>
<feature type="transmembrane region" description="Helical" evidence="2">
    <location>
        <begin position="416"/>
        <end position="435"/>
    </location>
</feature>
<feature type="transmembrane region" description="Helical" evidence="2">
    <location>
        <begin position="171"/>
        <end position="191"/>
    </location>
</feature>
<dbReference type="RefSeq" id="WP_227322126.1">
    <property type="nucleotide sequence ID" value="NZ_JAESVB010000006.1"/>
</dbReference>
<dbReference type="AlphaFoldDB" id="A0A963YT02"/>
<evidence type="ECO:0000256" key="1">
    <source>
        <dbReference type="SAM" id="MobiDB-lite"/>
    </source>
</evidence>
<gene>
    <name evidence="3" type="ORF">ASILVAE211_14860</name>
</gene>
<keyword evidence="2" id="KW-0472">Membrane</keyword>
<feature type="transmembrane region" description="Helical" evidence="2">
    <location>
        <begin position="441"/>
        <end position="464"/>
    </location>
</feature>
<protein>
    <submittedName>
        <fullName evidence="3">DUF2142 domain-containing protein</fullName>
    </submittedName>
</protein>
<keyword evidence="2" id="KW-1133">Transmembrane helix</keyword>
<feature type="region of interest" description="Disordered" evidence="1">
    <location>
        <begin position="1"/>
        <end position="26"/>
    </location>
</feature>
<sequence>MSKAFAFRTVSEDRPRSRQPAGQAPSLHLPGQMSQICVVIFLTLVVPLGIILAFVTPLGGVADETAHALRAESLSHGDILGFRALIHLPDGSPRIAAGVLADPGIAAAATVRGPGDWVTSDRMRAARAAQWQGQRSFAEITPLALYMPVFYVPAALTIAGIRLIDLRPADAFLAARLVNFAIFAVIGMLALTVARRGHAILLCTLALPMEVSLAASLNQDGLLIAVTVLAVALLTRHADEPTSSMTISPAWIAAAALLGLVALAKIPYAGLLLLPVFPLAWSRACRLRLMLAALCAVPALGWAAYAMAHIATPWPPLPPYHAGPLWPGATHPIFTSPDSAAQVKVLAARPWRIVTLTLQSLWAKKAILLEFIGILGFVSVRLPSSVYALWGLALLSAAIADRKGSQPSGFGTRDQCALAVMLGLIVIAIYMSQYLSWTPVGFPIVIGPTGRYFLPLLPATVVLIPRLPLPAVLGRGIFLLPLVIAAIVSLIVTPLCVLDAFYAP</sequence>
<comment type="caution">
    <text evidence="3">The sequence shown here is derived from an EMBL/GenBank/DDBJ whole genome shotgun (WGS) entry which is preliminary data.</text>
</comment>
<evidence type="ECO:0000256" key="2">
    <source>
        <dbReference type="SAM" id="Phobius"/>
    </source>
</evidence>
<feature type="transmembrane region" description="Helical" evidence="2">
    <location>
        <begin position="143"/>
        <end position="164"/>
    </location>
</feature>
<dbReference type="EMBL" id="JAESVB010000006">
    <property type="protein sequence ID" value="MCB8876471.1"/>
    <property type="molecule type" value="Genomic_DNA"/>
</dbReference>
<feature type="transmembrane region" description="Helical" evidence="2">
    <location>
        <begin position="476"/>
        <end position="502"/>
    </location>
</feature>
<dbReference type="Pfam" id="PF09913">
    <property type="entry name" value="DUF2142"/>
    <property type="match status" value="1"/>
</dbReference>
<proteinExistence type="predicted"/>
<feature type="transmembrane region" description="Helical" evidence="2">
    <location>
        <begin position="289"/>
        <end position="311"/>
    </location>
</feature>
<dbReference type="Proteomes" id="UP000708298">
    <property type="component" value="Unassembled WGS sequence"/>
</dbReference>
<feature type="transmembrane region" description="Helical" evidence="2">
    <location>
        <begin position="371"/>
        <end position="395"/>
    </location>
</feature>
<feature type="transmembrane region" description="Helical" evidence="2">
    <location>
        <begin position="222"/>
        <end position="238"/>
    </location>
</feature>
<feature type="transmembrane region" description="Helical" evidence="2">
    <location>
        <begin position="250"/>
        <end position="277"/>
    </location>
</feature>
<reference evidence="3" key="1">
    <citation type="journal article" date="2021" name="Microorganisms">
        <title>Acidisoma silvae sp. nov. and Acidisomacellulosilytica sp. nov., Two Acidophilic Bacteria Isolated from Decaying Wood, Hydrolyzing Cellulose and Producing Poly-3-hydroxybutyrate.</title>
        <authorList>
            <person name="Mieszkin S."/>
            <person name="Pouder E."/>
            <person name="Uroz S."/>
            <person name="Simon-Colin C."/>
            <person name="Alain K."/>
        </authorList>
    </citation>
    <scope>NUCLEOTIDE SEQUENCE</scope>
    <source>
        <strain evidence="3">HW T2.11</strain>
    </source>
</reference>
<keyword evidence="4" id="KW-1185">Reference proteome</keyword>
<accession>A0A963YT02</accession>
<organism evidence="3 4">
    <name type="scientific">Acidisoma silvae</name>
    <dbReference type="NCBI Taxonomy" id="2802396"/>
    <lineage>
        <taxon>Bacteria</taxon>
        <taxon>Pseudomonadati</taxon>
        <taxon>Pseudomonadota</taxon>
        <taxon>Alphaproteobacteria</taxon>
        <taxon>Acetobacterales</taxon>
        <taxon>Acidocellaceae</taxon>
        <taxon>Acidisoma</taxon>
    </lineage>
</organism>
<keyword evidence="2" id="KW-0812">Transmembrane</keyword>
<name>A0A963YT02_9PROT</name>
<dbReference type="InterPro" id="IPR018674">
    <property type="entry name" value="DUF2142_membrane"/>
</dbReference>
<evidence type="ECO:0000313" key="4">
    <source>
        <dbReference type="Proteomes" id="UP000708298"/>
    </source>
</evidence>
<evidence type="ECO:0000313" key="3">
    <source>
        <dbReference type="EMBL" id="MCB8876471.1"/>
    </source>
</evidence>
<feature type="transmembrane region" description="Helical" evidence="2">
    <location>
        <begin position="36"/>
        <end position="55"/>
    </location>
</feature>